<dbReference type="InterPro" id="IPR009267">
    <property type="entry name" value="NTP_transf_6"/>
</dbReference>
<sequence length="189" mass="21517">MSATANETLVRQIILDNPELCQLLQIVQKLQLPQGALAAGCIRNTVWSVLSQQPVTFASDIDVVYFDKTQPASHDLSVQDKLQQAFPQYQWQVKNEVYMHQYNFADQPPFTSVTDAIGHFVETATGVGAYLDPQNQLQLITPHGLTDLVQFICRPAPYLQQDAAHLAIFKQRIQQKDWQQRYQQLSVVY</sequence>
<accession>A0ABW1S153</accession>
<dbReference type="Pfam" id="PF06042">
    <property type="entry name" value="NTP_transf_6"/>
    <property type="match status" value="1"/>
</dbReference>
<dbReference type="Proteomes" id="UP001596282">
    <property type="component" value="Unassembled WGS sequence"/>
</dbReference>
<reference evidence="2" key="1">
    <citation type="journal article" date="2019" name="Int. J. Syst. Evol. Microbiol.">
        <title>The Global Catalogue of Microorganisms (GCM) 10K type strain sequencing project: providing services to taxonomists for standard genome sequencing and annotation.</title>
        <authorList>
            <consortium name="The Broad Institute Genomics Platform"/>
            <consortium name="The Broad Institute Genome Sequencing Center for Infectious Disease"/>
            <person name="Wu L."/>
            <person name="Ma J."/>
        </authorList>
    </citation>
    <scope>NUCLEOTIDE SEQUENCE [LARGE SCALE GENOMIC DNA]</scope>
    <source>
        <strain evidence="2">CCM 8933</strain>
    </source>
</reference>
<gene>
    <name evidence="1" type="ORF">ACFP5Y_10210</name>
</gene>
<proteinExistence type="predicted"/>
<comment type="caution">
    <text evidence="1">The sequence shown here is derived from an EMBL/GenBank/DDBJ whole genome shotgun (WGS) entry which is preliminary data.</text>
</comment>
<evidence type="ECO:0000313" key="1">
    <source>
        <dbReference type="EMBL" id="MFC6181596.1"/>
    </source>
</evidence>
<name>A0ABW1S153_9LACO</name>
<organism evidence="1 2">
    <name type="scientific">Lactiplantibacillus daowaiensis</name>
    <dbReference type="NCBI Taxonomy" id="2559918"/>
    <lineage>
        <taxon>Bacteria</taxon>
        <taxon>Bacillati</taxon>
        <taxon>Bacillota</taxon>
        <taxon>Bacilli</taxon>
        <taxon>Lactobacillales</taxon>
        <taxon>Lactobacillaceae</taxon>
        <taxon>Lactiplantibacillus</taxon>
    </lineage>
</organism>
<evidence type="ECO:0000313" key="2">
    <source>
        <dbReference type="Proteomes" id="UP001596282"/>
    </source>
</evidence>
<keyword evidence="2" id="KW-1185">Reference proteome</keyword>
<dbReference type="PANTHER" id="PTHR39166">
    <property type="entry name" value="BLL1166 PROTEIN"/>
    <property type="match status" value="1"/>
</dbReference>
<dbReference type="RefSeq" id="WP_137628644.1">
    <property type="nucleotide sequence ID" value="NZ_BJDJ01000011.1"/>
</dbReference>
<protein>
    <submittedName>
        <fullName evidence="1">Nucleotidyltransferase family protein</fullName>
    </submittedName>
</protein>
<dbReference type="PANTHER" id="PTHR39166:SF1">
    <property type="entry name" value="BLL1166 PROTEIN"/>
    <property type="match status" value="1"/>
</dbReference>
<dbReference type="EMBL" id="JBHSSC010000039">
    <property type="protein sequence ID" value="MFC6181596.1"/>
    <property type="molecule type" value="Genomic_DNA"/>
</dbReference>